<dbReference type="AlphaFoldDB" id="A0A8W4F936"/>
<dbReference type="Gene3D" id="3.40.50.300">
    <property type="entry name" value="P-loop containing nucleotide triphosphate hydrolases"/>
    <property type="match status" value="1"/>
</dbReference>
<dbReference type="Proteomes" id="UP000008227">
    <property type="component" value="Chromosome 1"/>
</dbReference>
<comment type="catalytic activity">
    <reaction evidence="11">
        <text>ATP + H2O = ADP + phosphate + H(+)</text>
        <dbReference type="Rhea" id="RHEA:13065"/>
        <dbReference type="ChEBI" id="CHEBI:15377"/>
        <dbReference type="ChEBI" id="CHEBI:15378"/>
        <dbReference type="ChEBI" id="CHEBI:30616"/>
        <dbReference type="ChEBI" id="CHEBI:43474"/>
        <dbReference type="ChEBI" id="CHEBI:456216"/>
    </reaction>
</comment>
<dbReference type="PANTHER" id="PTHR10760:SF14">
    <property type="entry name" value="TORSIN-1B"/>
    <property type="match status" value="1"/>
</dbReference>
<evidence type="ECO:0000256" key="10">
    <source>
        <dbReference type="ARBA" id="ARBA00023242"/>
    </source>
</evidence>
<keyword evidence="13" id="KW-0067">ATP-binding</keyword>
<keyword evidence="13" id="KW-0547">Nucleotide-binding</keyword>
<dbReference type="Ensembl" id="ENSSSCT00000006249.5">
    <property type="protein sequence ID" value="ENSSSCP00000075794.1"/>
    <property type="gene ID" value="ENSSSCG00000005683.5"/>
</dbReference>
<evidence type="ECO:0000259" key="15">
    <source>
        <dbReference type="Pfam" id="PF21376"/>
    </source>
</evidence>
<dbReference type="InterPro" id="IPR010448">
    <property type="entry name" value="Torsin"/>
</dbReference>
<evidence type="ECO:0000256" key="13">
    <source>
        <dbReference type="PIRSR" id="PIRSR038079-1"/>
    </source>
</evidence>
<evidence type="ECO:0000256" key="8">
    <source>
        <dbReference type="ARBA" id="ARBA00023136"/>
    </source>
</evidence>
<dbReference type="GO" id="GO:0007029">
    <property type="term" value="P:endoplasmic reticulum organization"/>
    <property type="evidence" value="ECO:0007669"/>
    <property type="project" value="Ensembl"/>
</dbReference>
<keyword evidence="9" id="KW-0325">Glycoprotein</keyword>
<evidence type="ECO:0000256" key="4">
    <source>
        <dbReference type="ARBA" id="ARBA00006235"/>
    </source>
</evidence>
<dbReference type="GO" id="GO:0042802">
    <property type="term" value="F:identical protein binding"/>
    <property type="evidence" value="ECO:0007669"/>
    <property type="project" value="Ensembl"/>
</dbReference>
<dbReference type="GO" id="GO:0019894">
    <property type="term" value="F:kinesin binding"/>
    <property type="evidence" value="ECO:0000318"/>
    <property type="project" value="GO_Central"/>
</dbReference>
<dbReference type="GO" id="GO:0005524">
    <property type="term" value="F:ATP binding"/>
    <property type="evidence" value="ECO:0007669"/>
    <property type="project" value="UniProtKB-KW"/>
</dbReference>
<sequence length="329" mass="36941">RLGGTAALRLLLAAHVAAAFEPITLGIAIGTASVLTGYLSYTELFCRFAECCREEQPLNASGTAAGTGERLFGQHLATEVLLKALTGFRNNKNPKKALTLSLHGWAGTGKNFVSQIVAENLHRKGLKSNFVHLFVSTLHFPHEQHVKLYQARHSRWIRNVSACANSVFIFDEMDKLHPGLIDAIKPFLDYYEQIDGVSYRKAIFIFLSNAGGDLITKTALDFWRAGRREDIQLKDLEPVLSVGVFNNKHSGLWHSGLIERNLIDYFVPFLPLEYRHVKMCVRAEMKARGSAVDEDIVTKVAEEMTFFPKDEKIYSDKGCKTVQTRLDFH</sequence>
<organism evidence="16 17">
    <name type="scientific">Sus scrofa</name>
    <name type="common">Pig</name>
    <dbReference type="NCBI Taxonomy" id="9823"/>
    <lineage>
        <taxon>Eukaryota</taxon>
        <taxon>Metazoa</taxon>
        <taxon>Chordata</taxon>
        <taxon>Craniata</taxon>
        <taxon>Vertebrata</taxon>
        <taxon>Euteleostomi</taxon>
        <taxon>Mammalia</taxon>
        <taxon>Eutheria</taxon>
        <taxon>Laurasiatheria</taxon>
        <taxon>Artiodactyla</taxon>
        <taxon>Suina</taxon>
        <taxon>Suidae</taxon>
        <taxon>Sus</taxon>
    </lineage>
</organism>
<feature type="signal peptide" evidence="14">
    <location>
        <begin position="1"/>
        <end position="19"/>
    </location>
</feature>
<evidence type="ECO:0000256" key="11">
    <source>
        <dbReference type="ARBA" id="ARBA00049360"/>
    </source>
</evidence>
<dbReference type="InterPro" id="IPR017378">
    <property type="entry name" value="Torsin_1/2"/>
</dbReference>
<keyword evidence="8" id="KW-0472">Membrane</keyword>
<accession>A0A8W4F936</accession>
<comment type="similarity">
    <text evidence="4 12">Belongs to the ClpA/ClpB family. Torsin subfamily.</text>
</comment>
<evidence type="ECO:0000256" key="9">
    <source>
        <dbReference type="ARBA" id="ARBA00023180"/>
    </source>
</evidence>
<evidence type="ECO:0000256" key="2">
    <source>
        <dbReference type="ARBA" id="ARBA00004308"/>
    </source>
</evidence>
<evidence type="ECO:0000256" key="12">
    <source>
        <dbReference type="PIRNR" id="PIRNR038079"/>
    </source>
</evidence>
<evidence type="ECO:0000256" key="6">
    <source>
        <dbReference type="ARBA" id="ARBA00022801"/>
    </source>
</evidence>
<dbReference type="Pfam" id="PF21376">
    <property type="entry name" value="TOR1A_C"/>
    <property type="match status" value="1"/>
</dbReference>
<reference evidence="16" key="2">
    <citation type="submission" date="2025-08" db="UniProtKB">
        <authorList>
            <consortium name="Ensembl"/>
        </authorList>
    </citation>
    <scope>IDENTIFICATION</scope>
</reference>
<keyword evidence="10" id="KW-0539">Nucleus</keyword>
<name>A0A8W4F936_PIG</name>
<dbReference type="Pfam" id="PF06309">
    <property type="entry name" value="Torsin"/>
    <property type="match status" value="1"/>
</dbReference>
<dbReference type="FunFam" id="3.40.50.300:FF:000743">
    <property type="entry name" value="Torsin"/>
    <property type="match status" value="1"/>
</dbReference>
<feature type="domain" description="Torsin-1A C-terminal" evidence="15">
    <location>
        <begin position="272"/>
        <end position="328"/>
    </location>
</feature>
<proteinExistence type="inferred from homology"/>
<evidence type="ECO:0000256" key="7">
    <source>
        <dbReference type="ARBA" id="ARBA00022824"/>
    </source>
</evidence>
<evidence type="ECO:0000313" key="17">
    <source>
        <dbReference type="Proteomes" id="UP000008227"/>
    </source>
</evidence>
<protein>
    <recommendedName>
        <fullName evidence="12">Torsin</fullName>
    </recommendedName>
</protein>
<feature type="binding site" evidence="13">
    <location>
        <begin position="104"/>
        <end position="111"/>
    </location>
    <ligand>
        <name>ATP</name>
        <dbReference type="ChEBI" id="CHEBI:30616"/>
    </ligand>
</feature>
<dbReference type="GeneTree" id="ENSGT00950000182888"/>
<dbReference type="Reactome" id="R-SSC-8856825">
    <property type="pathway name" value="Cargo recognition for clathrin-mediated endocytosis"/>
</dbReference>
<dbReference type="SUPFAM" id="SSF52540">
    <property type="entry name" value="P-loop containing nucleoside triphosphate hydrolases"/>
    <property type="match status" value="1"/>
</dbReference>
<dbReference type="GO" id="GO:0016887">
    <property type="term" value="F:ATP hydrolysis activity"/>
    <property type="evidence" value="ECO:0007669"/>
    <property type="project" value="Ensembl"/>
</dbReference>
<reference evidence="16" key="3">
    <citation type="submission" date="2025-09" db="UniProtKB">
        <authorList>
            <consortium name="Ensembl"/>
        </authorList>
    </citation>
    <scope>IDENTIFICATION</scope>
</reference>
<gene>
    <name evidence="16" type="primary">TOR1B</name>
</gene>
<dbReference type="InterPro" id="IPR027417">
    <property type="entry name" value="P-loop_NTPase"/>
</dbReference>
<dbReference type="GO" id="GO:0034504">
    <property type="term" value="P:protein localization to nucleus"/>
    <property type="evidence" value="ECO:0000318"/>
    <property type="project" value="GO_Central"/>
</dbReference>
<keyword evidence="5 14" id="KW-0732">Signal</keyword>
<keyword evidence="6" id="KW-0378">Hydrolase</keyword>
<feature type="chain" id="PRO_5036493280" description="Torsin" evidence="14">
    <location>
        <begin position="20"/>
        <end position="329"/>
    </location>
</feature>
<evidence type="ECO:0000256" key="1">
    <source>
        <dbReference type="ARBA" id="ARBA00004123"/>
    </source>
</evidence>
<dbReference type="GO" id="GO:0071763">
    <property type="term" value="P:nuclear membrane organization"/>
    <property type="evidence" value="ECO:0000318"/>
    <property type="project" value="GO_Central"/>
</dbReference>
<evidence type="ECO:0000256" key="5">
    <source>
        <dbReference type="ARBA" id="ARBA00022729"/>
    </source>
</evidence>
<dbReference type="GO" id="GO:0005788">
    <property type="term" value="C:endoplasmic reticulum lumen"/>
    <property type="evidence" value="ECO:0000318"/>
    <property type="project" value="GO_Central"/>
</dbReference>
<dbReference type="PIRSF" id="PIRSF038079">
    <property type="entry name" value="Torsin_2A"/>
    <property type="match status" value="1"/>
</dbReference>
<evidence type="ECO:0000313" key="16">
    <source>
        <dbReference type="Ensembl" id="ENSSSCP00000075794.1"/>
    </source>
</evidence>
<reference evidence="16" key="1">
    <citation type="journal article" date="2020" name="Gigascience">
        <title>An improved pig reference genome sequence to enable pig genetics and genomics research.</title>
        <authorList>
            <person name="Warr A."/>
            <person name="Affara N."/>
            <person name="Aken B."/>
            <person name="Beiki H."/>
            <person name="Bickhart D.M."/>
            <person name="Billis K."/>
            <person name="Chow W."/>
            <person name="Eory L."/>
            <person name="Finlayson H.A."/>
            <person name="Flicek P."/>
            <person name="Giron C.G."/>
            <person name="Griffin D.K."/>
            <person name="Hall R."/>
            <person name="Hannum G."/>
            <person name="Hourlier T."/>
            <person name="Howe K."/>
            <person name="Hume D.A."/>
            <person name="Izuogu O."/>
            <person name="Kim K."/>
            <person name="Koren S."/>
            <person name="Liu H."/>
            <person name="Manchanda N."/>
            <person name="Martin F.J."/>
            <person name="Nonneman D.J."/>
            <person name="O'Connor R.E."/>
            <person name="Phillippy A.M."/>
            <person name="Rohrer G.A."/>
            <person name="Rosen B.D."/>
            <person name="Rund L.A."/>
            <person name="Sargent C.A."/>
            <person name="Schook L.B."/>
            <person name="Schroeder S.G."/>
            <person name="Schwartz A.S."/>
            <person name="Skinner B.M."/>
            <person name="Talbot R."/>
            <person name="Tseng E."/>
            <person name="Tuggle C.K."/>
            <person name="Watson M."/>
            <person name="Smith T.P.L."/>
            <person name="Archibald A.L."/>
        </authorList>
    </citation>
    <scope>NUCLEOTIDE SEQUENCE [LARGE SCALE GENOMIC DNA]</scope>
    <source>
        <strain evidence="16">Duroc</strain>
    </source>
</reference>
<comment type="subcellular location">
    <subcellularLocation>
        <location evidence="2">Endomembrane system</location>
    </subcellularLocation>
    <subcellularLocation>
        <location evidence="3 12">Endoplasmic reticulum lumen</location>
    </subcellularLocation>
    <subcellularLocation>
        <location evidence="1">Nucleus</location>
    </subcellularLocation>
</comment>
<evidence type="ECO:0000256" key="14">
    <source>
        <dbReference type="SAM" id="SignalP"/>
    </source>
</evidence>
<dbReference type="InterPro" id="IPR049337">
    <property type="entry name" value="TOR1A_C"/>
</dbReference>
<dbReference type="PANTHER" id="PTHR10760">
    <property type="entry name" value="TORSIN"/>
    <property type="match status" value="1"/>
</dbReference>
<evidence type="ECO:0000256" key="3">
    <source>
        <dbReference type="ARBA" id="ARBA00004319"/>
    </source>
</evidence>
<dbReference type="GO" id="GO:0005635">
    <property type="term" value="C:nuclear envelope"/>
    <property type="evidence" value="ECO:0000318"/>
    <property type="project" value="GO_Central"/>
</dbReference>
<keyword evidence="7 12" id="KW-0256">Endoplasmic reticulum</keyword>
<keyword evidence="17" id="KW-1185">Reference proteome</keyword>